<dbReference type="GO" id="GO:0048188">
    <property type="term" value="C:Set1C/COMPASS complex"/>
    <property type="evidence" value="ECO:0007669"/>
    <property type="project" value="InterPro"/>
</dbReference>
<name>A0A8S1ESE9_9PELO</name>
<feature type="compositionally biased region" description="Basic and acidic residues" evidence="14">
    <location>
        <begin position="814"/>
        <end position="823"/>
    </location>
</feature>
<feature type="region of interest" description="Disordered" evidence="14">
    <location>
        <begin position="910"/>
        <end position="1075"/>
    </location>
</feature>
<evidence type="ECO:0000256" key="14">
    <source>
        <dbReference type="SAM" id="MobiDB-lite"/>
    </source>
</evidence>
<dbReference type="InterPro" id="IPR044570">
    <property type="entry name" value="Set1-like"/>
</dbReference>
<feature type="compositionally biased region" description="Low complexity" evidence="14">
    <location>
        <begin position="1001"/>
        <end position="1040"/>
    </location>
</feature>
<feature type="compositionally biased region" description="Basic and acidic residues" evidence="14">
    <location>
        <begin position="523"/>
        <end position="538"/>
    </location>
</feature>
<keyword evidence="6" id="KW-0156">Chromatin regulator</keyword>
<dbReference type="GO" id="GO:0032259">
    <property type="term" value="P:methylation"/>
    <property type="evidence" value="ECO:0007669"/>
    <property type="project" value="UniProtKB-KW"/>
</dbReference>
<comment type="caution">
    <text evidence="17">The sequence shown here is derived from an EMBL/GenBank/DDBJ whole genome shotgun (WGS) entry which is preliminary data.</text>
</comment>
<dbReference type="InterPro" id="IPR001214">
    <property type="entry name" value="SET_dom"/>
</dbReference>
<dbReference type="OrthoDB" id="308383at2759"/>
<dbReference type="EMBL" id="CADEPM010000003">
    <property type="protein sequence ID" value="CAB3402513.1"/>
    <property type="molecule type" value="Genomic_DNA"/>
</dbReference>
<proteinExistence type="predicted"/>
<comment type="catalytic activity">
    <reaction evidence="11">
        <text>L-lysyl(4)-[histone H3] + 3 S-adenosyl-L-methionine = N(6),N(6),N(6)-trimethyl-L-lysyl(4)-[histone H3] + 3 S-adenosyl-L-homocysteine + 3 H(+)</text>
        <dbReference type="Rhea" id="RHEA:60260"/>
        <dbReference type="Rhea" id="RHEA-COMP:15537"/>
        <dbReference type="Rhea" id="RHEA-COMP:15547"/>
        <dbReference type="ChEBI" id="CHEBI:15378"/>
        <dbReference type="ChEBI" id="CHEBI:29969"/>
        <dbReference type="ChEBI" id="CHEBI:57856"/>
        <dbReference type="ChEBI" id="CHEBI:59789"/>
        <dbReference type="ChEBI" id="CHEBI:61961"/>
        <dbReference type="EC" id="2.1.1.354"/>
    </reaction>
</comment>
<feature type="region of interest" description="Disordered" evidence="14">
    <location>
        <begin position="344"/>
        <end position="413"/>
    </location>
</feature>
<feature type="compositionally biased region" description="Basic and acidic residues" evidence="14">
    <location>
        <begin position="627"/>
        <end position="652"/>
    </location>
</feature>
<evidence type="ECO:0000256" key="1">
    <source>
        <dbReference type="ARBA" id="ARBA00004123"/>
    </source>
</evidence>
<dbReference type="Pfam" id="PF00076">
    <property type="entry name" value="RRM_1"/>
    <property type="match status" value="1"/>
</dbReference>
<evidence type="ECO:0000256" key="6">
    <source>
        <dbReference type="ARBA" id="ARBA00022853"/>
    </source>
</evidence>
<reference evidence="17 18" key="1">
    <citation type="submission" date="2020-04" db="EMBL/GenBank/DDBJ databases">
        <authorList>
            <person name="Laetsch R D."/>
            <person name="Stevens L."/>
            <person name="Kumar S."/>
            <person name="Blaxter L. M."/>
        </authorList>
    </citation>
    <scope>NUCLEOTIDE SEQUENCE [LARGE SCALE GENOMIC DNA]</scope>
</reference>
<feature type="region of interest" description="Disordered" evidence="14">
    <location>
        <begin position="753"/>
        <end position="853"/>
    </location>
</feature>
<dbReference type="PROSITE" id="PS50868">
    <property type="entry name" value="POST_SET"/>
    <property type="match status" value="1"/>
</dbReference>
<keyword evidence="3" id="KW-0489">Methyltransferase</keyword>
<evidence type="ECO:0000256" key="8">
    <source>
        <dbReference type="ARBA" id="ARBA00023015"/>
    </source>
</evidence>
<dbReference type="InterPro" id="IPR012677">
    <property type="entry name" value="Nucleotide-bd_a/b_plait_sf"/>
</dbReference>
<feature type="region of interest" description="Disordered" evidence="14">
    <location>
        <begin position="1088"/>
        <end position="1112"/>
    </location>
</feature>
<sequence>MSDKPPPPPPPRKSHGKETSHRGIENHKCKHAWHKVKYNGKEYLRIDGIPQKIDSKEEFNAVKKWGLETDNENRQIRDPRLTLNTSRIYGRFCFAPKSQHPVYLLKTNFRIDANYCGIPPKREVSIFNMDDNCSEQLLTDFAREIGKVREVRVCRHPQTQKHLKMAYVIFEKTEHAQSFVSKYSTMKMLAQKADCKLDPFFTFLNDAYEKEANEPLPMPDYFKSIDDDVLMGFRSKIARKIETSIYPNENKEFSDGEDIIDVGSPENGKLVTKGPFTPQIPKTPPIPSNSSYADMMTATTSRSDVPPPPSIPREEYLKQAGRKPIEIPPPPPPRQRHLLRQHVVEPDSSTSDNKENCEYGMKLEKRGNDEEKKQKMTSESLEFEYTGILLPEVPEETSTENSEKDTNNNGFHKCPQKVIFKIPALPRRFATETVFEQKLRKQDKTVVIETNNDHARKINEGSQFYTDHSARYSEFDPVHNPSTSYYSGRKQGDRSSCESDDSGRDVRRKRHNGWKSKPTNRTGSDDESKKGFKGESKPKFRNGVHRTQSKGEGMLSDDGSSRSRSRSASDSSSAQSYPSLDESRRKKDSPRRKRGEKKEKPNGFGWDSETDESDESYSDRHRRGRSSWRDLRKKDDRDKRHGRSHVERDSKRGQPKTPPTPPSTIECVPRPRIETPKETNAIGPSTPKTIVPTPSGMQLTPFGYYAPAVGIPDMSKPPPALGVPIYPMYGNRPGPPFGVPAVPAQVIDKPKLVIPPKLSTPPIHRKESSPDIPAESLKQRLNGLFGVDSKKKEDDSVSSTSSPFAAQQYQTRHISLDDRHSSEDMDVEVSSDADTSHGTPRETEEERLKREERERIEFEVRMQLLHKRIVDKCQKRIIDEVAMKIGEDLKKQVLRQSLALVDVDLMKKAAADEERRRIEREEKARREAERPKTLNITDMMRQKPIPKHKQQQQSEKLQRVRSESVSSTRTDTSESTSSSVASSSTEDTADESEEKVQKPKISSASVSANSRSTSITSSSSSSSSSSSNSTSSSAESVASQESEDDARAVEDEEDEDTILGKKRRLISSSSSEKSFMHEPCLKKMKHIVESSSENSSPSHHPLAAEPTSQSTYLPSGCREVEWRKSFANPYVNASGTITAEQYHPFLTEHCYYAFDRPTMLQVFDPLPLDTNITSVILPPWLPPLSERSGALELPKEVVDNGMIPYKSKKPKCESKKHKKEIGSRAFAELIALQTPKKVIKFPPRSAEEKRRILFSTKLPDAEDQRFLRQVFEKMKAQPPEEMPWSHDITFVEIPRPPSPRLRRNPVLSKKGLPDQFYLDPDLDGVIPIEEGCARARPYVKLSMKQKRSLVRRPDYEMDRTMISERDEAVIRHQSVANKETRSLQRRLLTSMGDITPDFFKVNQLKFRKKMIKFARSRIHGWGLYALESIASDEMIVEYVGQKVRSIVAEEREKAYERRGIGSSYLFRIDEHTVIDATKRGNFARFINHSCQPNCYARVLTIEGEKRIVIYSKGIIEKGDEITYDYKFPIEEDKIDCLCGAKNCRGTLN</sequence>
<evidence type="ECO:0000313" key="17">
    <source>
        <dbReference type="EMBL" id="CAB3402513.1"/>
    </source>
</evidence>
<feature type="compositionally biased region" description="Basic and acidic residues" evidence="14">
    <location>
        <begin position="16"/>
        <end position="26"/>
    </location>
</feature>
<evidence type="ECO:0000313" key="18">
    <source>
        <dbReference type="Proteomes" id="UP000494206"/>
    </source>
</evidence>
<dbReference type="SUPFAM" id="SSF54928">
    <property type="entry name" value="RNA-binding domain, RBD"/>
    <property type="match status" value="1"/>
</dbReference>
<feature type="domain" description="SET" evidence="15">
    <location>
        <begin position="1409"/>
        <end position="1526"/>
    </location>
</feature>
<feature type="compositionally biased region" description="Basic residues" evidence="14">
    <location>
        <begin position="586"/>
        <end position="595"/>
    </location>
</feature>
<dbReference type="SMART" id="SM00317">
    <property type="entry name" value="SET"/>
    <property type="match status" value="1"/>
</dbReference>
<feature type="compositionally biased region" description="Basic residues" evidence="14">
    <location>
        <begin position="539"/>
        <end position="548"/>
    </location>
</feature>
<evidence type="ECO:0000259" key="15">
    <source>
        <dbReference type="PROSITE" id="PS50280"/>
    </source>
</evidence>
<dbReference type="PANTHER" id="PTHR45814:SF2">
    <property type="entry name" value="HISTONE-LYSINE N-METHYLTRANSFERASE SETD1"/>
    <property type="match status" value="1"/>
</dbReference>
<feature type="compositionally biased region" description="Basic and acidic residues" evidence="14">
    <location>
        <begin position="839"/>
        <end position="853"/>
    </location>
</feature>
<comment type="catalytic activity">
    <reaction evidence="13">
        <text>N(6),N(6)-dimethyl-L-lysyl(4)-[histone H3] + S-adenosyl-L-methionine = N(6),N(6),N(6)-trimethyl-L-lysyl(4)-[histone H3] + S-adenosyl-L-homocysteine + H(+)</text>
        <dbReference type="Rhea" id="RHEA:60272"/>
        <dbReference type="Rhea" id="RHEA-COMP:15537"/>
        <dbReference type="Rhea" id="RHEA-COMP:15540"/>
        <dbReference type="ChEBI" id="CHEBI:15378"/>
        <dbReference type="ChEBI" id="CHEBI:57856"/>
        <dbReference type="ChEBI" id="CHEBI:59789"/>
        <dbReference type="ChEBI" id="CHEBI:61961"/>
        <dbReference type="ChEBI" id="CHEBI:61976"/>
    </reaction>
</comment>
<feature type="compositionally biased region" description="Polar residues" evidence="14">
    <location>
        <begin position="803"/>
        <end position="813"/>
    </location>
</feature>
<dbReference type="Gene3D" id="2.170.270.10">
    <property type="entry name" value="SET domain"/>
    <property type="match status" value="1"/>
</dbReference>
<organism evidence="17 18">
    <name type="scientific">Caenorhabditis bovis</name>
    <dbReference type="NCBI Taxonomy" id="2654633"/>
    <lineage>
        <taxon>Eukaryota</taxon>
        <taxon>Metazoa</taxon>
        <taxon>Ecdysozoa</taxon>
        <taxon>Nematoda</taxon>
        <taxon>Chromadorea</taxon>
        <taxon>Rhabditida</taxon>
        <taxon>Rhabditina</taxon>
        <taxon>Rhabditomorpha</taxon>
        <taxon>Rhabditoidea</taxon>
        <taxon>Rhabditidae</taxon>
        <taxon>Peloderinae</taxon>
        <taxon>Caenorhabditis</taxon>
    </lineage>
</organism>
<dbReference type="FunFam" id="2.170.270.10:FF:000010">
    <property type="entry name" value="Histone-lysine N-methyltransferase"/>
    <property type="match status" value="1"/>
</dbReference>
<comment type="subcellular location">
    <subcellularLocation>
        <location evidence="1">Nucleus</location>
    </subcellularLocation>
</comment>
<dbReference type="Gene3D" id="3.30.70.330">
    <property type="match status" value="1"/>
</dbReference>
<feature type="compositionally biased region" description="Basic and acidic residues" evidence="14">
    <location>
        <begin position="910"/>
        <end position="932"/>
    </location>
</feature>
<keyword evidence="10" id="KW-0539">Nucleus</keyword>
<protein>
    <recommendedName>
        <fullName evidence="2">[histone H3]-lysine(4) N-trimethyltransferase</fullName>
        <ecNumber evidence="2">2.1.1.354</ecNumber>
    </recommendedName>
</protein>
<dbReference type="InterPro" id="IPR037841">
    <property type="entry name" value="SET_SETD1A/B"/>
</dbReference>
<keyword evidence="4" id="KW-0808">Transferase</keyword>
<keyword evidence="9" id="KW-0804">Transcription</keyword>
<keyword evidence="7" id="KW-0694">RNA-binding</keyword>
<feature type="compositionally biased region" description="Basic and acidic residues" evidence="14">
    <location>
        <begin position="352"/>
        <end position="376"/>
    </location>
</feature>
<keyword evidence="18" id="KW-1185">Reference proteome</keyword>
<feature type="domain" description="Post-SET" evidence="16">
    <location>
        <begin position="1532"/>
        <end position="1548"/>
    </location>
</feature>
<dbReference type="InterPro" id="IPR035979">
    <property type="entry name" value="RBD_domain_sf"/>
</dbReference>
<dbReference type="SMART" id="SM00360">
    <property type="entry name" value="RRM"/>
    <property type="match status" value="1"/>
</dbReference>
<evidence type="ECO:0000256" key="5">
    <source>
        <dbReference type="ARBA" id="ARBA00022691"/>
    </source>
</evidence>
<evidence type="ECO:0000256" key="4">
    <source>
        <dbReference type="ARBA" id="ARBA00022679"/>
    </source>
</evidence>
<keyword evidence="5" id="KW-0949">S-adenosyl-L-methionine</keyword>
<evidence type="ECO:0000256" key="11">
    <source>
        <dbReference type="ARBA" id="ARBA00047571"/>
    </source>
</evidence>
<dbReference type="PROSITE" id="PS50280">
    <property type="entry name" value="SET"/>
    <property type="match status" value="1"/>
</dbReference>
<dbReference type="InterPro" id="IPR000504">
    <property type="entry name" value="RRM_dom"/>
</dbReference>
<evidence type="ECO:0000256" key="13">
    <source>
        <dbReference type="ARBA" id="ARBA00049129"/>
    </source>
</evidence>
<dbReference type="Proteomes" id="UP000494206">
    <property type="component" value="Unassembled WGS sequence"/>
</dbReference>
<dbReference type="GO" id="GO:0140999">
    <property type="term" value="F:histone H3K4 trimethyltransferase activity"/>
    <property type="evidence" value="ECO:0007669"/>
    <property type="project" value="UniProtKB-EC"/>
</dbReference>
<dbReference type="EC" id="2.1.1.354" evidence="2"/>
<gene>
    <name evidence="17" type="ORF">CBOVIS_LOCUS5119</name>
</gene>
<dbReference type="Pfam" id="PF00856">
    <property type="entry name" value="SET"/>
    <property type="match status" value="1"/>
</dbReference>
<dbReference type="SMART" id="SM01291">
    <property type="entry name" value="N-SET"/>
    <property type="match status" value="1"/>
</dbReference>
<dbReference type="SUPFAM" id="SSF82199">
    <property type="entry name" value="SET domain"/>
    <property type="match status" value="1"/>
</dbReference>
<feature type="region of interest" description="Disordered" evidence="14">
    <location>
        <begin position="1"/>
        <end position="26"/>
    </location>
</feature>
<dbReference type="InterPro" id="IPR003616">
    <property type="entry name" value="Post-SET_dom"/>
</dbReference>
<feature type="compositionally biased region" description="Pro residues" evidence="14">
    <location>
        <begin position="1"/>
        <end position="11"/>
    </location>
</feature>
<dbReference type="GO" id="GO:0003723">
    <property type="term" value="F:RNA binding"/>
    <property type="evidence" value="ECO:0007669"/>
    <property type="project" value="UniProtKB-KW"/>
</dbReference>
<dbReference type="PANTHER" id="PTHR45814">
    <property type="entry name" value="HISTONE-LYSINE N-METHYLTRANSFERASE SETD1"/>
    <property type="match status" value="1"/>
</dbReference>
<feature type="compositionally biased region" description="Basic and acidic residues" evidence="14">
    <location>
        <begin position="490"/>
        <end position="505"/>
    </location>
</feature>
<evidence type="ECO:0000256" key="2">
    <source>
        <dbReference type="ARBA" id="ARBA00012182"/>
    </source>
</evidence>
<evidence type="ECO:0000256" key="12">
    <source>
        <dbReference type="ARBA" id="ARBA00047583"/>
    </source>
</evidence>
<dbReference type="InterPro" id="IPR024657">
    <property type="entry name" value="COMPASS_Set1_N-SET"/>
</dbReference>
<feature type="region of interest" description="Disordered" evidence="14">
    <location>
        <begin position="471"/>
        <end position="696"/>
    </location>
</feature>
<feature type="compositionally biased region" description="Low complexity" evidence="14">
    <location>
        <begin position="566"/>
        <end position="576"/>
    </location>
</feature>
<evidence type="ECO:0000256" key="10">
    <source>
        <dbReference type="ARBA" id="ARBA00023242"/>
    </source>
</evidence>
<accession>A0A8S1ESE9</accession>
<keyword evidence="8" id="KW-0805">Transcription regulation</keyword>
<evidence type="ECO:0000256" key="9">
    <source>
        <dbReference type="ARBA" id="ARBA00023163"/>
    </source>
</evidence>
<dbReference type="InterPro" id="IPR046341">
    <property type="entry name" value="SET_dom_sf"/>
</dbReference>
<feature type="compositionally biased region" description="Low complexity" evidence="14">
    <location>
        <begin position="963"/>
        <end position="986"/>
    </location>
</feature>
<comment type="catalytic activity">
    <reaction evidence="12">
        <text>N(6)-methyl-L-lysyl(4)-[histone H3] + S-adenosyl-L-methionine = N(6),N(6)-dimethyl-L-lysyl(4)-[histone H3] + S-adenosyl-L-homocysteine + H(+)</text>
        <dbReference type="Rhea" id="RHEA:60268"/>
        <dbReference type="Rhea" id="RHEA-COMP:15540"/>
        <dbReference type="Rhea" id="RHEA-COMP:15543"/>
        <dbReference type="ChEBI" id="CHEBI:15378"/>
        <dbReference type="ChEBI" id="CHEBI:57856"/>
        <dbReference type="ChEBI" id="CHEBI:59789"/>
        <dbReference type="ChEBI" id="CHEBI:61929"/>
        <dbReference type="ChEBI" id="CHEBI:61976"/>
    </reaction>
</comment>
<evidence type="ECO:0000259" key="16">
    <source>
        <dbReference type="PROSITE" id="PS50868"/>
    </source>
</evidence>
<evidence type="ECO:0000256" key="3">
    <source>
        <dbReference type="ARBA" id="ARBA00022603"/>
    </source>
</evidence>
<dbReference type="SMART" id="SM00508">
    <property type="entry name" value="PostSET"/>
    <property type="match status" value="1"/>
</dbReference>
<dbReference type="CDD" id="cd19169">
    <property type="entry name" value="SET_SETD1"/>
    <property type="match status" value="1"/>
</dbReference>
<evidence type="ECO:0000256" key="7">
    <source>
        <dbReference type="ARBA" id="ARBA00022884"/>
    </source>
</evidence>
<feature type="compositionally biased region" description="Low complexity" evidence="14">
    <location>
        <begin position="1089"/>
        <end position="1101"/>
    </location>
</feature>